<dbReference type="InterPro" id="IPR001909">
    <property type="entry name" value="KRAB"/>
</dbReference>
<gene>
    <name evidence="3" type="ORF">GDO81_003017</name>
</gene>
<protein>
    <recommendedName>
        <fullName evidence="5">KRAB domain-containing protein</fullName>
    </recommendedName>
</protein>
<dbReference type="InterPro" id="IPR050169">
    <property type="entry name" value="Krueppel_C2H2_ZnF"/>
</dbReference>
<dbReference type="Gene3D" id="6.10.140.140">
    <property type="match status" value="1"/>
</dbReference>
<dbReference type="PROSITE" id="PS50806">
    <property type="entry name" value="KRAB_RELATED"/>
    <property type="match status" value="1"/>
</dbReference>
<sequence>MKRTDTVETSLNCSSRVYHLNGEVHSAFEDVAIYFSKEEWDCLNDDEKTLYREVMVENYQILQSLGKANTY</sequence>
<dbReference type="SMART" id="SM00349">
    <property type="entry name" value="KRAB"/>
    <property type="match status" value="1"/>
</dbReference>
<dbReference type="PANTHER" id="PTHR23232:SF142">
    <property type="entry name" value="GASTRULA ZINC FINGER PROTEIN XLCGF57.1-LIKE-RELATED"/>
    <property type="match status" value="1"/>
</dbReference>
<proteinExistence type="predicted"/>
<comment type="caution">
    <text evidence="3">The sequence shown here is derived from an EMBL/GenBank/DDBJ whole genome shotgun (WGS) entry which is preliminary data.</text>
</comment>
<evidence type="ECO:0000259" key="1">
    <source>
        <dbReference type="PROSITE" id="PS50805"/>
    </source>
</evidence>
<keyword evidence="4" id="KW-1185">Reference proteome</keyword>
<dbReference type="PANTHER" id="PTHR23232">
    <property type="entry name" value="KRAB DOMAIN C2H2 ZINC FINGER"/>
    <property type="match status" value="1"/>
</dbReference>
<feature type="domain" description="KRAB" evidence="1">
    <location>
        <begin position="26"/>
        <end position="71"/>
    </location>
</feature>
<dbReference type="Proteomes" id="UP000824782">
    <property type="component" value="Unassembled WGS sequence"/>
</dbReference>
<dbReference type="PROSITE" id="PS50805">
    <property type="entry name" value="KRAB"/>
    <property type="match status" value="1"/>
</dbReference>
<dbReference type="AlphaFoldDB" id="A0AAV6ZZM4"/>
<evidence type="ECO:0000259" key="2">
    <source>
        <dbReference type="PROSITE" id="PS50806"/>
    </source>
</evidence>
<reference evidence="3" key="1">
    <citation type="thesis" date="2020" institute="ProQuest LLC" country="789 East Eisenhower Parkway, Ann Arbor, MI, USA">
        <title>Comparative Genomics and Chromosome Evolution.</title>
        <authorList>
            <person name="Mudd A.B."/>
        </authorList>
    </citation>
    <scope>NUCLEOTIDE SEQUENCE</scope>
    <source>
        <strain evidence="3">237g6f4</strain>
        <tissue evidence="3">Blood</tissue>
    </source>
</reference>
<dbReference type="GO" id="GO:0006355">
    <property type="term" value="P:regulation of DNA-templated transcription"/>
    <property type="evidence" value="ECO:0007669"/>
    <property type="project" value="InterPro"/>
</dbReference>
<dbReference type="SUPFAM" id="SSF109640">
    <property type="entry name" value="KRAB domain (Kruppel-associated box)"/>
    <property type="match status" value="1"/>
</dbReference>
<evidence type="ECO:0008006" key="5">
    <source>
        <dbReference type="Google" id="ProtNLM"/>
    </source>
</evidence>
<dbReference type="InterPro" id="IPR003655">
    <property type="entry name" value="aKRAB"/>
</dbReference>
<feature type="domain" description="KRAB-related" evidence="2">
    <location>
        <begin position="23"/>
        <end position="71"/>
    </location>
</feature>
<dbReference type="EMBL" id="WNYA01000010">
    <property type="protein sequence ID" value="KAG8552725.1"/>
    <property type="molecule type" value="Genomic_DNA"/>
</dbReference>
<name>A0AAV6ZZM4_ENGPU</name>
<evidence type="ECO:0000313" key="4">
    <source>
        <dbReference type="Proteomes" id="UP000824782"/>
    </source>
</evidence>
<dbReference type="Pfam" id="PF01352">
    <property type="entry name" value="KRAB"/>
    <property type="match status" value="1"/>
</dbReference>
<dbReference type="CDD" id="cd07765">
    <property type="entry name" value="KRAB_A-box"/>
    <property type="match status" value="1"/>
</dbReference>
<accession>A0AAV6ZZM4</accession>
<evidence type="ECO:0000313" key="3">
    <source>
        <dbReference type="EMBL" id="KAG8552725.1"/>
    </source>
</evidence>
<organism evidence="3 4">
    <name type="scientific">Engystomops pustulosus</name>
    <name type="common">Tungara frog</name>
    <name type="synonym">Physalaemus pustulosus</name>
    <dbReference type="NCBI Taxonomy" id="76066"/>
    <lineage>
        <taxon>Eukaryota</taxon>
        <taxon>Metazoa</taxon>
        <taxon>Chordata</taxon>
        <taxon>Craniata</taxon>
        <taxon>Vertebrata</taxon>
        <taxon>Euteleostomi</taxon>
        <taxon>Amphibia</taxon>
        <taxon>Batrachia</taxon>
        <taxon>Anura</taxon>
        <taxon>Neobatrachia</taxon>
        <taxon>Hyloidea</taxon>
        <taxon>Leptodactylidae</taxon>
        <taxon>Leiuperinae</taxon>
        <taxon>Engystomops</taxon>
    </lineage>
</organism>
<dbReference type="InterPro" id="IPR036051">
    <property type="entry name" value="KRAB_dom_sf"/>
</dbReference>